<dbReference type="PANTHER" id="PTHR33048">
    <property type="entry name" value="PTH11-LIKE INTEGRAL MEMBRANE PROTEIN (AFU_ORTHOLOGUE AFUA_5G11245)"/>
    <property type="match status" value="1"/>
</dbReference>
<proteinExistence type="inferred from homology"/>
<evidence type="ECO:0000313" key="9">
    <source>
        <dbReference type="EMBL" id="KAF7553947.1"/>
    </source>
</evidence>
<feature type="transmembrane region" description="Helical" evidence="7">
    <location>
        <begin position="55"/>
        <end position="75"/>
    </location>
</feature>
<feature type="transmembrane region" description="Helical" evidence="7">
    <location>
        <begin position="172"/>
        <end position="192"/>
    </location>
</feature>
<comment type="subcellular location">
    <subcellularLocation>
        <location evidence="1">Membrane</location>
        <topology evidence="1">Multi-pass membrane protein</topology>
    </subcellularLocation>
</comment>
<organism evidence="9 10">
    <name type="scientific">Cylindrodendrum hubeiense</name>
    <dbReference type="NCBI Taxonomy" id="595255"/>
    <lineage>
        <taxon>Eukaryota</taxon>
        <taxon>Fungi</taxon>
        <taxon>Dikarya</taxon>
        <taxon>Ascomycota</taxon>
        <taxon>Pezizomycotina</taxon>
        <taxon>Sordariomycetes</taxon>
        <taxon>Hypocreomycetidae</taxon>
        <taxon>Hypocreales</taxon>
        <taxon>Nectriaceae</taxon>
        <taxon>Cylindrodendrum</taxon>
    </lineage>
</organism>
<evidence type="ECO:0000256" key="3">
    <source>
        <dbReference type="ARBA" id="ARBA00022989"/>
    </source>
</evidence>
<keyword evidence="10" id="KW-1185">Reference proteome</keyword>
<dbReference type="Pfam" id="PF20684">
    <property type="entry name" value="Fung_rhodopsin"/>
    <property type="match status" value="1"/>
</dbReference>
<keyword evidence="4 7" id="KW-0472">Membrane</keyword>
<dbReference type="Proteomes" id="UP000722485">
    <property type="component" value="Unassembled WGS sequence"/>
</dbReference>
<evidence type="ECO:0000256" key="1">
    <source>
        <dbReference type="ARBA" id="ARBA00004141"/>
    </source>
</evidence>
<dbReference type="OrthoDB" id="5401779at2759"/>
<dbReference type="InterPro" id="IPR049326">
    <property type="entry name" value="Rhodopsin_dom_fungi"/>
</dbReference>
<evidence type="ECO:0000256" key="4">
    <source>
        <dbReference type="ARBA" id="ARBA00023136"/>
    </source>
</evidence>
<feature type="transmembrane region" description="Helical" evidence="7">
    <location>
        <begin position="20"/>
        <end position="43"/>
    </location>
</feature>
<accession>A0A9P5LAY0</accession>
<keyword evidence="2 7" id="KW-0812">Transmembrane</keyword>
<comment type="similarity">
    <text evidence="5">Belongs to the SAT4 family.</text>
</comment>
<feature type="domain" description="Rhodopsin" evidence="8">
    <location>
        <begin position="1"/>
        <end position="196"/>
    </location>
</feature>
<feature type="transmembrane region" description="Helical" evidence="7">
    <location>
        <begin position="98"/>
        <end position="123"/>
    </location>
</feature>
<protein>
    <recommendedName>
        <fullName evidence="8">Rhodopsin domain-containing protein</fullName>
    </recommendedName>
</protein>
<gene>
    <name evidence="9" type="ORF">G7Z17_g3284</name>
</gene>
<dbReference type="PANTHER" id="PTHR33048:SF124">
    <property type="entry name" value="INTEGRAL MEMBRANE PROTEIN"/>
    <property type="match status" value="1"/>
</dbReference>
<evidence type="ECO:0000256" key="7">
    <source>
        <dbReference type="SAM" id="Phobius"/>
    </source>
</evidence>
<evidence type="ECO:0000256" key="2">
    <source>
        <dbReference type="ARBA" id="ARBA00022692"/>
    </source>
</evidence>
<evidence type="ECO:0000256" key="6">
    <source>
        <dbReference type="SAM" id="MobiDB-lite"/>
    </source>
</evidence>
<dbReference type="InterPro" id="IPR052337">
    <property type="entry name" value="SAT4-like"/>
</dbReference>
<comment type="caution">
    <text evidence="9">The sequence shown here is derived from an EMBL/GenBank/DDBJ whole genome shotgun (WGS) entry which is preliminary data.</text>
</comment>
<evidence type="ECO:0000256" key="5">
    <source>
        <dbReference type="ARBA" id="ARBA00038359"/>
    </source>
</evidence>
<dbReference type="EMBL" id="JAANBB010000039">
    <property type="protein sequence ID" value="KAF7553947.1"/>
    <property type="molecule type" value="Genomic_DNA"/>
</dbReference>
<dbReference type="GO" id="GO:0016020">
    <property type="term" value="C:membrane"/>
    <property type="evidence" value="ECO:0007669"/>
    <property type="project" value="UniProtKB-SubCell"/>
</dbReference>
<dbReference type="AlphaFoldDB" id="A0A9P5LAY0"/>
<evidence type="ECO:0000259" key="8">
    <source>
        <dbReference type="Pfam" id="PF20684"/>
    </source>
</evidence>
<keyword evidence="3 7" id="KW-1133">Transmembrane helix</keyword>
<evidence type="ECO:0000313" key="10">
    <source>
        <dbReference type="Proteomes" id="UP000722485"/>
    </source>
</evidence>
<reference evidence="9" key="1">
    <citation type="submission" date="2020-03" db="EMBL/GenBank/DDBJ databases">
        <title>Draft Genome Sequence of Cylindrodendrum hubeiense.</title>
        <authorList>
            <person name="Buettner E."/>
            <person name="Kellner H."/>
        </authorList>
    </citation>
    <scope>NUCLEOTIDE SEQUENCE</scope>
    <source>
        <strain evidence="9">IHI 201604</strain>
    </source>
</reference>
<name>A0A9P5LAY0_9HYPO</name>
<sequence length="348" mass="38395">MGVHAWEISLQDFNYGSKFMVMVPILYAVETGFTKVSLILFYLKLSPQRWWKWSVYGSLFLVAGYNTAIFFAVIFGCRPIQKHWTAGMEEGTCINQPALYIATAALGILSDLVLLVLPMPMILRLQMPPRQKAGLILLFTIGSATLVTSVVRLILLIPILHSRDATWVMSSPVVWVFVEANLLIICASLTTLRRFFIHVAPRLIGERGSSAGYHISASAGGYKHPFKTIGSIAQRRKVDKFGMPLEDGMGFDLGAIGHAAPTLTAVGKGGEKPERVIARHLRKQESINKFADSGSEVQIWDPQFANDDMDAERAILQTTTVTVKYHCKKTGKDLDEDPLPDGKGADDG</sequence>
<feature type="transmembrane region" description="Helical" evidence="7">
    <location>
        <begin position="135"/>
        <end position="160"/>
    </location>
</feature>
<feature type="region of interest" description="Disordered" evidence="6">
    <location>
        <begin position="329"/>
        <end position="348"/>
    </location>
</feature>